<evidence type="ECO:0000256" key="3">
    <source>
        <dbReference type="ARBA" id="ARBA00022574"/>
    </source>
</evidence>
<dbReference type="OrthoDB" id="756370at2759"/>
<comment type="subcellular location">
    <subcellularLocation>
        <location evidence="6">Nucleus</location>
    </subcellularLocation>
</comment>
<protein>
    <recommendedName>
        <fullName evidence="6">Pre-rRNA-processing protein IPI3</fullName>
    </recommendedName>
</protein>
<accession>A0A9P7NHZ4</accession>
<dbReference type="GO" id="GO:0006261">
    <property type="term" value="P:DNA-templated DNA replication"/>
    <property type="evidence" value="ECO:0007669"/>
    <property type="project" value="TreeGrafter"/>
</dbReference>
<reference evidence="8" key="1">
    <citation type="journal article" date="2020" name="bioRxiv">
        <title>Whole genome comparisons of ergot fungi reveals the divergence and evolution of species within the genus Claviceps are the result of varying mechanisms driving genome evolution and host range expansion.</title>
        <authorList>
            <person name="Wyka S.A."/>
            <person name="Mondo S.J."/>
            <person name="Liu M."/>
            <person name="Dettman J."/>
            <person name="Nalam V."/>
            <person name="Broders K.D."/>
        </authorList>
    </citation>
    <scope>NUCLEOTIDE SEQUENCE</scope>
    <source>
        <strain evidence="8">CCC 602</strain>
    </source>
</reference>
<feature type="repeat" description="WD" evidence="5">
    <location>
        <begin position="125"/>
        <end position="153"/>
    </location>
</feature>
<evidence type="ECO:0000256" key="4">
    <source>
        <dbReference type="ARBA" id="ARBA00022737"/>
    </source>
</evidence>
<evidence type="ECO:0000256" key="6">
    <source>
        <dbReference type="RuleBase" id="RU369067"/>
    </source>
</evidence>
<dbReference type="InterPro" id="IPR001680">
    <property type="entry name" value="WD40_rpt"/>
</dbReference>
<keyword evidence="6" id="KW-0698">rRNA processing</keyword>
<comment type="similarity">
    <text evidence="2 6">Belongs to the WD repeat IPI3/WDR18 family.</text>
</comment>
<evidence type="ECO:0000256" key="1">
    <source>
        <dbReference type="ARBA" id="ARBA00002355"/>
    </source>
</evidence>
<dbReference type="FunFam" id="2.130.10.10:FF:000929">
    <property type="entry name" value="Ribosomal assembly complex component Ipi3"/>
    <property type="match status" value="1"/>
</dbReference>
<sequence>MLSEEVFSSVCGPPVAANTAVSKDVGIYGHALTPSWAVKSTFKKSSAPPHCLAISRAHIFAAQDQKAHVHVYSRLRGNQEALVAFPERIRSLTLAGDVLVLGTSEGRLILWETCTGRQVTTPPCHVRAVTCLAVTPYHLLSASEDSNIHVWSLARLLEFGVDAEHEPDLTLSNHRGAIVELLVASSTSPETSLCVSASTDKTCILWNYQSGQVLRTLLFPSAPLCAALDPSSRALFVCAEDGGLYLVELFGDKPLIGSRSAELASIVVQVKAPLGVADVHDGPATCLSVSYDGTSVLTGHTRGKIQRWNLLDNSHPTELGNLNAAVTNLVAVPLLPSSEKCKTVNVVKPNHSQRQYSITTQLEGEAQRWSRFNQGLAAIGLPDGFFTDAVVTFAASQPHVSEDGSSSLRKENEELKAIIEEQRELQKVTMQSREAKSKS</sequence>
<keyword evidence="7" id="KW-0175">Coiled coil</keyword>
<feature type="coiled-coil region" evidence="7">
    <location>
        <begin position="405"/>
        <end position="438"/>
    </location>
</feature>
<dbReference type="InterPro" id="IPR015943">
    <property type="entry name" value="WD40/YVTN_repeat-like_dom_sf"/>
</dbReference>
<gene>
    <name evidence="8" type="ORF">E4U43_003386</name>
</gene>
<dbReference type="PROSITE" id="PS50082">
    <property type="entry name" value="WD_REPEATS_2"/>
    <property type="match status" value="1"/>
</dbReference>
<dbReference type="Gene3D" id="2.130.10.10">
    <property type="entry name" value="YVTN repeat-like/Quinoprotein amine dehydrogenase"/>
    <property type="match status" value="2"/>
</dbReference>
<evidence type="ECO:0000256" key="5">
    <source>
        <dbReference type="PROSITE-ProRule" id="PRU00221"/>
    </source>
</evidence>
<dbReference type="GO" id="GO:0005656">
    <property type="term" value="C:nuclear pre-replicative complex"/>
    <property type="evidence" value="ECO:0007669"/>
    <property type="project" value="TreeGrafter"/>
</dbReference>
<dbReference type="InterPro" id="IPR036322">
    <property type="entry name" value="WD40_repeat_dom_sf"/>
</dbReference>
<comment type="function">
    <text evidence="1 6">Component of the RIX1 complex required for processing of ITS2 sequences from 35S pre-rRNA.</text>
</comment>
<organism evidence="8 9">
    <name type="scientific">Claviceps pusilla</name>
    <dbReference type="NCBI Taxonomy" id="123648"/>
    <lineage>
        <taxon>Eukaryota</taxon>
        <taxon>Fungi</taxon>
        <taxon>Dikarya</taxon>
        <taxon>Ascomycota</taxon>
        <taxon>Pezizomycotina</taxon>
        <taxon>Sordariomycetes</taxon>
        <taxon>Hypocreomycetidae</taxon>
        <taxon>Hypocreales</taxon>
        <taxon>Clavicipitaceae</taxon>
        <taxon>Claviceps</taxon>
    </lineage>
</organism>
<evidence type="ECO:0000313" key="9">
    <source>
        <dbReference type="Proteomes" id="UP000748025"/>
    </source>
</evidence>
<dbReference type="PANTHER" id="PTHR18763:SF0">
    <property type="entry name" value="WD REPEAT-CONTAINING PROTEIN 18"/>
    <property type="match status" value="1"/>
</dbReference>
<keyword evidence="9" id="KW-1185">Reference proteome</keyword>
<proteinExistence type="inferred from homology"/>
<dbReference type="Proteomes" id="UP000748025">
    <property type="component" value="Unassembled WGS sequence"/>
</dbReference>
<dbReference type="EMBL" id="SRPW01000231">
    <property type="protein sequence ID" value="KAG6016653.1"/>
    <property type="molecule type" value="Genomic_DNA"/>
</dbReference>
<dbReference type="PANTHER" id="PTHR18763">
    <property type="entry name" value="WD-REPEAT PROTEIN 18"/>
    <property type="match status" value="1"/>
</dbReference>
<comment type="caution">
    <text evidence="8">The sequence shown here is derived from an EMBL/GenBank/DDBJ whole genome shotgun (WGS) entry which is preliminary data.</text>
</comment>
<keyword evidence="4" id="KW-0677">Repeat</keyword>
<dbReference type="SUPFAM" id="SSF50978">
    <property type="entry name" value="WD40 repeat-like"/>
    <property type="match status" value="1"/>
</dbReference>
<evidence type="ECO:0000313" key="8">
    <source>
        <dbReference type="EMBL" id="KAG6016653.1"/>
    </source>
</evidence>
<keyword evidence="6" id="KW-0539">Nucleus</keyword>
<dbReference type="SMART" id="SM00320">
    <property type="entry name" value="WD40"/>
    <property type="match status" value="5"/>
</dbReference>
<evidence type="ECO:0000256" key="2">
    <source>
        <dbReference type="ARBA" id="ARBA00010143"/>
    </source>
</evidence>
<name>A0A9P7NHZ4_9HYPO</name>
<keyword evidence="3 5" id="KW-0853">WD repeat</keyword>
<dbReference type="Pfam" id="PF00400">
    <property type="entry name" value="WD40"/>
    <property type="match status" value="2"/>
</dbReference>
<comment type="subunit">
    <text evidence="6">Component of the RIX1 complex, composed of IPI1, RIX1/IPI2 and IPI3 in a 1:2:2 stoichiometry. The complex interacts (via RIX1) with MDN1 (via its hexameric AAA ATPase ring) and the pre-60S ribosome particles.</text>
</comment>
<dbReference type="GO" id="GO:0006364">
    <property type="term" value="P:rRNA processing"/>
    <property type="evidence" value="ECO:0007669"/>
    <property type="project" value="UniProtKB-UniRule"/>
</dbReference>
<evidence type="ECO:0000256" key="7">
    <source>
        <dbReference type="SAM" id="Coils"/>
    </source>
</evidence>
<dbReference type="AlphaFoldDB" id="A0A9P7NHZ4"/>
<dbReference type="InterPro" id="IPR045227">
    <property type="entry name" value="WDR18/Ipi3/RID3"/>
</dbReference>
<dbReference type="GO" id="GO:0120330">
    <property type="term" value="C:rixosome complex"/>
    <property type="evidence" value="ECO:0007669"/>
    <property type="project" value="UniProtKB-UniRule"/>
</dbReference>